<feature type="transmembrane region" description="Helical" evidence="8">
    <location>
        <begin position="6"/>
        <end position="26"/>
    </location>
</feature>
<dbReference type="InterPro" id="IPR000522">
    <property type="entry name" value="ABC_transptr_permease_BtuC"/>
</dbReference>
<keyword evidence="6 8" id="KW-1133">Transmembrane helix</keyword>
<evidence type="ECO:0000256" key="8">
    <source>
        <dbReference type="SAM" id="Phobius"/>
    </source>
</evidence>
<dbReference type="EMBL" id="QUAJ01000002">
    <property type="protein sequence ID" value="REI42967.1"/>
    <property type="molecule type" value="Genomic_DNA"/>
</dbReference>
<comment type="similarity">
    <text evidence="2">Belongs to the binding-protein-dependent transport system permease family. FecCD subfamily.</text>
</comment>
<dbReference type="Proteomes" id="UP000263486">
    <property type="component" value="Unassembled WGS sequence"/>
</dbReference>
<keyword evidence="5 8" id="KW-0812">Transmembrane</keyword>
<feature type="transmembrane region" description="Helical" evidence="8">
    <location>
        <begin position="67"/>
        <end position="84"/>
    </location>
</feature>
<evidence type="ECO:0000256" key="5">
    <source>
        <dbReference type="ARBA" id="ARBA00022692"/>
    </source>
</evidence>
<evidence type="ECO:0000256" key="2">
    <source>
        <dbReference type="ARBA" id="ARBA00007935"/>
    </source>
</evidence>
<feature type="transmembrane region" description="Helical" evidence="8">
    <location>
        <begin position="196"/>
        <end position="216"/>
    </location>
</feature>
<evidence type="ECO:0000256" key="4">
    <source>
        <dbReference type="ARBA" id="ARBA00022475"/>
    </source>
</evidence>
<evidence type="ECO:0000256" key="6">
    <source>
        <dbReference type="ARBA" id="ARBA00022989"/>
    </source>
</evidence>
<evidence type="ECO:0000256" key="7">
    <source>
        <dbReference type="ARBA" id="ARBA00023136"/>
    </source>
</evidence>
<keyword evidence="4" id="KW-1003">Cell membrane</keyword>
<sequence>MKLKTFFIFLFIGSLATIFALSRGVIKINPVVTLKILINSITDHNLFEVTWNQNLEIILLKLRLPRIFLAFLVGGGLSLVGVLMQALTKNSLADPYILGVSSGASTGAVLSLIIGLNIGGLGTPFMAFLGAITASVLVFRIANIGGNYSSTKLVLTGIAISSMFSSITTFITFSAQNGDLYTALFWIVGSLSGAKWSSIYLLTALLLFVFGVMMFFHRELDILLLGEESSKILGVNTNKIRIIIILTSTLLTGVLVSISGVIGFIGLIIPHISRKLTSSKHRVLIPVSIFLGGFFLTLADTFSRVVMAPNELPVGIVTSFLGAPFFLWIMKKSIYNFNK</sequence>
<dbReference type="Pfam" id="PF01032">
    <property type="entry name" value="FecCD"/>
    <property type="match status" value="1"/>
</dbReference>
<dbReference type="PANTHER" id="PTHR30472:SF18">
    <property type="entry name" value="IRON(III) DICITRATE ABC TRANSPORTER,PERMEASE PROTEIN"/>
    <property type="match status" value="1"/>
</dbReference>
<feature type="transmembrane region" description="Helical" evidence="8">
    <location>
        <begin position="96"/>
        <end position="118"/>
    </location>
</feature>
<evidence type="ECO:0000256" key="1">
    <source>
        <dbReference type="ARBA" id="ARBA00004651"/>
    </source>
</evidence>
<dbReference type="SUPFAM" id="SSF81345">
    <property type="entry name" value="ABC transporter involved in vitamin B12 uptake, BtuC"/>
    <property type="match status" value="1"/>
</dbReference>
<evidence type="ECO:0000256" key="3">
    <source>
        <dbReference type="ARBA" id="ARBA00022448"/>
    </source>
</evidence>
<reference evidence="9 10" key="1">
    <citation type="submission" date="2018-08" db="EMBL/GenBank/DDBJ databases">
        <title>Draft genome sequence of Psychrilyobacter sp. strain SD5 isolated from Black Sea water.</title>
        <authorList>
            <person name="Yadav S."/>
            <person name="Villanueva L."/>
            <person name="Damste J.S.S."/>
        </authorList>
    </citation>
    <scope>NUCLEOTIDE SEQUENCE [LARGE SCALE GENOMIC DNA]</scope>
    <source>
        <strain evidence="9 10">SD5</strain>
    </source>
</reference>
<evidence type="ECO:0000313" key="9">
    <source>
        <dbReference type="EMBL" id="REI42967.1"/>
    </source>
</evidence>
<keyword evidence="10" id="KW-1185">Reference proteome</keyword>
<dbReference type="CDD" id="cd06550">
    <property type="entry name" value="TM_ABC_iron-siderophores_like"/>
    <property type="match status" value="1"/>
</dbReference>
<feature type="transmembrane region" description="Helical" evidence="8">
    <location>
        <begin position="242"/>
        <end position="271"/>
    </location>
</feature>
<dbReference type="PANTHER" id="PTHR30472">
    <property type="entry name" value="FERRIC ENTEROBACTIN TRANSPORT SYSTEM PERMEASE PROTEIN"/>
    <property type="match status" value="1"/>
</dbReference>
<dbReference type="Gene3D" id="1.10.3470.10">
    <property type="entry name" value="ABC transporter involved in vitamin B12 uptake, BtuC"/>
    <property type="match status" value="1"/>
</dbReference>
<dbReference type="InterPro" id="IPR037294">
    <property type="entry name" value="ABC_BtuC-like"/>
</dbReference>
<gene>
    <name evidence="9" type="ORF">DYH56_02135</name>
</gene>
<proteinExistence type="inferred from homology"/>
<comment type="subcellular location">
    <subcellularLocation>
        <location evidence="1">Cell membrane</location>
        <topology evidence="1">Multi-pass membrane protein</topology>
    </subcellularLocation>
</comment>
<keyword evidence="3" id="KW-0813">Transport</keyword>
<protein>
    <submittedName>
        <fullName evidence="9">Iron ABC transporter permease</fullName>
    </submittedName>
</protein>
<comment type="caution">
    <text evidence="9">The sequence shown here is derived from an EMBL/GenBank/DDBJ whole genome shotgun (WGS) entry which is preliminary data.</text>
</comment>
<feature type="transmembrane region" description="Helical" evidence="8">
    <location>
        <begin position="125"/>
        <end position="142"/>
    </location>
</feature>
<keyword evidence="7 8" id="KW-0472">Membrane</keyword>
<feature type="transmembrane region" description="Helical" evidence="8">
    <location>
        <begin position="283"/>
        <end position="306"/>
    </location>
</feature>
<organism evidence="9 10">
    <name type="scientific">Psychrilyobacter piezotolerans</name>
    <dbReference type="NCBI Taxonomy" id="2293438"/>
    <lineage>
        <taxon>Bacteria</taxon>
        <taxon>Fusobacteriati</taxon>
        <taxon>Fusobacteriota</taxon>
        <taxon>Fusobacteriia</taxon>
        <taxon>Fusobacteriales</taxon>
        <taxon>Fusobacteriaceae</taxon>
        <taxon>Psychrilyobacter</taxon>
    </lineage>
</organism>
<feature type="transmembrane region" description="Helical" evidence="8">
    <location>
        <begin position="312"/>
        <end position="330"/>
    </location>
</feature>
<dbReference type="RefSeq" id="WP_114641198.1">
    <property type="nucleotide sequence ID" value="NZ_JAACIO010000002.1"/>
</dbReference>
<feature type="transmembrane region" description="Helical" evidence="8">
    <location>
        <begin position="154"/>
        <end position="175"/>
    </location>
</feature>
<accession>A0ABX9KKG4</accession>
<evidence type="ECO:0000313" key="10">
    <source>
        <dbReference type="Proteomes" id="UP000263486"/>
    </source>
</evidence>
<name>A0ABX9KKG4_9FUSO</name>